<protein>
    <recommendedName>
        <fullName evidence="5">Glycosyltransferase subfamily 4-like N-terminal domain-containing protein</fullName>
    </recommendedName>
</protein>
<dbReference type="PANTHER" id="PTHR12526:SF600">
    <property type="entry name" value="GLYCOSYL TRANSFERASE GROUP 1"/>
    <property type="match status" value="1"/>
</dbReference>
<feature type="domain" description="Glycosyl transferase family 1" evidence="1">
    <location>
        <begin position="211"/>
        <end position="375"/>
    </location>
</feature>
<keyword evidence="4" id="KW-1185">Reference proteome</keyword>
<dbReference type="RefSeq" id="WP_344706946.1">
    <property type="nucleotide sequence ID" value="NZ_BAABBQ010000001.1"/>
</dbReference>
<evidence type="ECO:0008006" key="5">
    <source>
        <dbReference type="Google" id="ProtNLM"/>
    </source>
</evidence>
<evidence type="ECO:0000259" key="2">
    <source>
        <dbReference type="Pfam" id="PF13579"/>
    </source>
</evidence>
<dbReference type="Gene3D" id="3.40.50.2000">
    <property type="entry name" value="Glycogen Phosphorylase B"/>
    <property type="match status" value="2"/>
</dbReference>
<dbReference type="Pfam" id="PF13579">
    <property type="entry name" value="Glyco_trans_4_4"/>
    <property type="match status" value="1"/>
</dbReference>
<evidence type="ECO:0000313" key="3">
    <source>
        <dbReference type="EMBL" id="GAA4018055.1"/>
    </source>
</evidence>
<evidence type="ECO:0000313" key="4">
    <source>
        <dbReference type="Proteomes" id="UP001500235"/>
    </source>
</evidence>
<proteinExistence type="predicted"/>
<dbReference type="InterPro" id="IPR001296">
    <property type="entry name" value="Glyco_trans_1"/>
</dbReference>
<gene>
    <name evidence="3" type="ORF">GCM10022280_16780</name>
</gene>
<evidence type="ECO:0000259" key="1">
    <source>
        <dbReference type="Pfam" id="PF00534"/>
    </source>
</evidence>
<sequence>MTDVLYLSHNGITDHIGQSQIAPYNLGLAARGYRIHIVSVEKPGRDALMQRYRDRFEEAGIRWSHVTYHNRPQVAAQFYDMARMHRLALGIAKAERPRLVHSRSWLPLEIGKAVKQAVGARFLLDFRHFFIESGIQDSRFPWVYRLLGTREKGYFDAADHVVTLTAKAAEVLNTKYPHAGGLDRYTVIPCCADFELFDMSRVAPERVAAARSRLKLEEGQPVLLYLGSIGAVYLLDEMVRLFVEFRKIKPNARFLFVCNNGEQEIAAAVAAAGLPADSVSIVNASRDEVPVYLALASLSVMFFRPSADLAGCSPTKMAELFAANVPMISNSGVGDLDDILRPQRNASLVVMDFSPATLRSAIEQVLAVPETTRRATRGKADAFTLEHGVETYASIYERLIGAPARNTT</sequence>
<accession>A0ABP7SYZ3</accession>
<organism evidence="3 4">
    <name type="scientific">Sphingomonas swuensis</name>
    <dbReference type="NCBI Taxonomy" id="977800"/>
    <lineage>
        <taxon>Bacteria</taxon>
        <taxon>Pseudomonadati</taxon>
        <taxon>Pseudomonadota</taxon>
        <taxon>Alphaproteobacteria</taxon>
        <taxon>Sphingomonadales</taxon>
        <taxon>Sphingomonadaceae</taxon>
        <taxon>Sphingomonas</taxon>
    </lineage>
</organism>
<dbReference type="PANTHER" id="PTHR12526">
    <property type="entry name" value="GLYCOSYLTRANSFERASE"/>
    <property type="match status" value="1"/>
</dbReference>
<dbReference type="Pfam" id="PF00534">
    <property type="entry name" value="Glycos_transf_1"/>
    <property type="match status" value="1"/>
</dbReference>
<dbReference type="SUPFAM" id="SSF53756">
    <property type="entry name" value="UDP-Glycosyltransferase/glycogen phosphorylase"/>
    <property type="match status" value="1"/>
</dbReference>
<reference evidence="4" key="1">
    <citation type="journal article" date="2019" name="Int. J. Syst. Evol. Microbiol.">
        <title>The Global Catalogue of Microorganisms (GCM) 10K type strain sequencing project: providing services to taxonomists for standard genome sequencing and annotation.</title>
        <authorList>
            <consortium name="The Broad Institute Genomics Platform"/>
            <consortium name="The Broad Institute Genome Sequencing Center for Infectious Disease"/>
            <person name="Wu L."/>
            <person name="Ma J."/>
        </authorList>
    </citation>
    <scope>NUCLEOTIDE SEQUENCE [LARGE SCALE GENOMIC DNA]</scope>
    <source>
        <strain evidence="4">JCM 17563</strain>
    </source>
</reference>
<dbReference type="EMBL" id="BAABBQ010000001">
    <property type="protein sequence ID" value="GAA4018055.1"/>
    <property type="molecule type" value="Genomic_DNA"/>
</dbReference>
<dbReference type="InterPro" id="IPR028098">
    <property type="entry name" value="Glyco_trans_4-like_N"/>
</dbReference>
<name>A0ABP7SYZ3_9SPHN</name>
<comment type="caution">
    <text evidence="3">The sequence shown here is derived from an EMBL/GenBank/DDBJ whole genome shotgun (WGS) entry which is preliminary data.</text>
</comment>
<feature type="domain" description="Glycosyltransferase subfamily 4-like N-terminal" evidence="2">
    <location>
        <begin position="27"/>
        <end position="189"/>
    </location>
</feature>
<dbReference type="Proteomes" id="UP001500235">
    <property type="component" value="Unassembled WGS sequence"/>
</dbReference>